<keyword evidence="8" id="KW-1185">Reference proteome</keyword>
<keyword evidence="2" id="KW-0285">Flavoprotein</keyword>
<evidence type="ECO:0000313" key="8">
    <source>
        <dbReference type="Proteomes" id="UP000198625"/>
    </source>
</evidence>
<evidence type="ECO:0000256" key="4">
    <source>
        <dbReference type="ARBA" id="ARBA00022857"/>
    </source>
</evidence>
<sequence length="350" mass="39148">MNLLFTPHKIKKVELKNRVVLPPMVCFTFADANGFVSEKNINHYEAIAKGGAGLIIVEATCINKNGRLSPEQLGIWSDDYIEGLSKIVQACHKHGAKVFIQLHHAGLRVSKAINEDTITSSDYDDGKISAREMTKEEIQTIKEDFINGAVRAEKAGFDGIEFHGAHSYLFTQFFSEKVNKRTDGYGGSLENRLRFVKEVLEGVKQKVNEDFVVGIRMGSNENDLETSIEMAKRFEAMGMDYLHVSTGFDNTKINVEIPDSFPCNWIVYGGTIIKEHVSIPVIGVNSIKTPEQAQYLIHNNLLDLVAIGRAHLADYDFTNHVEEGAPIIECLGCRPCKWFTNGDNCPRHRS</sequence>
<dbReference type="OrthoDB" id="9772736at2"/>
<dbReference type="Gene3D" id="3.20.20.70">
    <property type="entry name" value="Aldolase class I"/>
    <property type="match status" value="1"/>
</dbReference>
<dbReference type="SUPFAM" id="SSF51395">
    <property type="entry name" value="FMN-linked oxidoreductases"/>
    <property type="match status" value="1"/>
</dbReference>
<dbReference type="CDD" id="cd02803">
    <property type="entry name" value="OYE_like_FMN_family"/>
    <property type="match status" value="1"/>
</dbReference>
<gene>
    <name evidence="7" type="ORF">SAMN05660462_02317</name>
</gene>
<dbReference type="GO" id="GO:0050661">
    <property type="term" value="F:NADP binding"/>
    <property type="evidence" value="ECO:0007669"/>
    <property type="project" value="InterPro"/>
</dbReference>
<keyword evidence="3" id="KW-0288">FMN</keyword>
<dbReference type="RefSeq" id="WP_091731415.1">
    <property type="nucleotide sequence ID" value="NZ_FNQE01000026.1"/>
</dbReference>
<dbReference type="GO" id="GO:0003959">
    <property type="term" value="F:NADPH dehydrogenase activity"/>
    <property type="evidence" value="ECO:0007669"/>
    <property type="project" value="InterPro"/>
</dbReference>
<dbReference type="AlphaFoldDB" id="A0A1H3RD90"/>
<dbReference type="EMBL" id="FNQE01000026">
    <property type="protein sequence ID" value="SDZ23168.1"/>
    <property type="molecule type" value="Genomic_DNA"/>
</dbReference>
<evidence type="ECO:0000256" key="2">
    <source>
        <dbReference type="ARBA" id="ARBA00022630"/>
    </source>
</evidence>
<reference evidence="7 8" key="1">
    <citation type="submission" date="2016-10" db="EMBL/GenBank/DDBJ databases">
        <authorList>
            <person name="de Groot N.N."/>
        </authorList>
    </citation>
    <scope>NUCLEOTIDE SEQUENCE [LARGE SCALE GENOMIC DNA]</scope>
    <source>
        <strain evidence="7 8">DSM 21650</strain>
    </source>
</reference>
<accession>A0A1H3RD90</accession>
<evidence type="ECO:0000259" key="6">
    <source>
        <dbReference type="Pfam" id="PF00724"/>
    </source>
</evidence>
<dbReference type="InterPro" id="IPR013785">
    <property type="entry name" value="Aldolase_TIM"/>
</dbReference>
<dbReference type="InterPro" id="IPR044152">
    <property type="entry name" value="YqjM-like"/>
</dbReference>
<protein>
    <submittedName>
        <fullName evidence="7">2,4-dienoyl-CoA reductase</fullName>
    </submittedName>
</protein>
<proteinExistence type="predicted"/>
<keyword evidence="4" id="KW-0521">NADP</keyword>
<dbReference type="PANTHER" id="PTHR43303">
    <property type="entry name" value="NADPH DEHYDROGENASE C23G7.10C-RELATED"/>
    <property type="match status" value="1"/>
</dbReference>
<evidence type="ECO:0000313" key="7">
    <source>
        <dbReference type="EMBL" id="SDZ23168.1"/>
    </source>
</evidence>
<evidence type="ECO:0000256" key="3">
    <source>
        <dbReference type="ARBA" id="ARBA00022643"/>
    </source>
</evidence>
<dbReference type="InterPro" id="IPR001155">
    <property type="entry name" value="OxRdtase_FMN_N"/>
</dbReference>
<name>A0A1H3RD90_9FIRM</name>
<comment type="cofactor">
    <cofactor evidence="1">
        <name>FMN</name>
        <dbReference type="ChEBI" id="CHEBI:58210"/>
    </cofactor>
</comment>
<dbReference type="PANTHER" id="PTHR43303:SF4">
    <property type="entry name" value="NADPH DEHYDROGENASE C23G7.10C-RELATED"/>
    <property type="match status" value="1"/>
</dbReference>
<keyword evidence="5" id="KW-0560">Oxidoreductase</keyword>
<dbReference type="GO" id="GO:0010181">
    <property type="term" value="F:FMN binding"/>
    <property type="evidence" value="ECO:0007669"/>
    <property type="project" value="InterPro"/>
</dbReference>
<evidence type="ECO:0000256" key="5">
    <source>
        <dbReference type="ARBA" id="ARBA00023002"/>
    </source>
</evidence>
<dbReference type="Pfam" id="PF00724">
    <property type="entry name" value="Oxidored_FMN"/>
    <property type="match status" value="1"/>
</dbReference>
<dbReference type="Proteomes" id="UP000198625">
    <property type="component" value="Unassembled WGS sequence"/>
</dbReference>
<organism evidence="7 8">
    <name type="scientific">Proteiniborus ethanoligenes</name>
    <dbReference type="NCBI Taxonomy" id="415015"/>
    <lineage>
        <taxon>Bacteria</taxon>
        <taxon>Bacillati</taxon>
        <taxon>Bacillota</taxon>
        <taxon>Clostridia</taxon>
        <taxon>Eubacteriales</taxon>
        <taxon>Proteiniborus</taxon>
    </lineage>
</organism>
<dbReference type="STRING" id="415015.SAMN05660462_02317"/>
<feature type="domain" description="NADH:flavin oxidoreductase/NADH oxidase N-terminal" evidence="6">
    <location>
        <begin position="4"/>
        <end position="325"/>
    </location>
</feature>
<evidence type="ECO:0000256" key="1">
    <source>
        <dbReference type="ARBA" id="ARBA00001917"/>
    </source>
</evidence>